<dbReference type="GeneID" id="36585337"/>
<dbReference type="InParanoid" id="A0A2J6SSY0"/>
<dbReference type="PANTHER" id="PTHR24359">
    <property type="entry name" value="SERINE/THREONINE-PROTEIN KINASE SBK1"/>
    <property type="match status" value="1"/>
</dbReference>
<proteinExistence type="predicted"/>
<feature type="compositionally biased region" description="Polar residues" evidence="1">
    <location>
        <begin position="765"/>
        <end position="820"/>
    </location>
</feature>
<evidence type="ECO:0000313" key="3">
    <source>
        <dbReference type="EMBL" id="PMD53867.1"/>
    </source>
</evidence>
<dbReference type="OrthoDB" id="1046782at2759"/>
<dbReference type="InterPro" id="IPR011009">
    <property type="entry name" value="Kinase-like_dom_sf"/>
</dbReference>
<evidence type="ECO:0000313" key="4">
    <source>
        <dbReference type="Proteomes" id="UP000235371"/>
    </source>
</evidence>
<organism evidence="3 4">
    <name type="scientific">Hyaloscypha bicolor E</name>
    <dbReference type="NCBI Taxonomy" id="1095630"/>
    <lineage>
        <taxon>Eukaryota</taxon>
        <taxon>Fungi</taxon>
        <taxon>Dikarya</taxon>
        <taxon>Ascomycota</taxon>
        <taxon>Pezizomycotina</taxon>
        <taxon>Leotiomycetes</taxon>
        <taxon>Helotiales</taxon>
        <taxon>Hyaloscyphaceae</taxon>
        <taxon>Hyaloscypha</taxon>
        <taxon>Hyaloscypha bicolor</taxon>
    </lineage>
</organism>
<feature type="region of interest" description="Disordered" evidence="1">
    <location>
        <begin position="765"/>
        <end position="851"/>
    </location>
</feature>
<dbReference type="InterPro" id="IPR000719">
    <property type="entry name" value="Prot_kinase_dom"/>
</dbReference>
<feature type="region of interest" description="Disordered" evidence="1">
    <location>
        <begin position="104"/>
        <end position="138"/>
    </location>
</feature>
<keyword evidence="4" id="KW-1185">Reference proteome</keyword>
<evidence type="ECO:0000259" key="2">
    <source>
        <dbReference type="PROSITE" id="PS50011"/>
    </source>
</evidence>
<feature type="domain" description="Protein kinase" evidence="2">
    <location>
        <begin position="322"/>
        <end position="664"/>
    </location>
</feature>
<feature type="compositionally biased region" description="Polar residues" evidence="1">
    <location>
        <begin position="31"/>
        <end position="44"/>
    </location>
</feature>
<feature type="region of interest" description="Disordered" evidence="1">
    <location>
        <begin position="1"/>
        <end position="53"/>
    </location>
</feature>
<feature type="compositionally biased region" description="Basic and acidic residues" evidence="1">
    <location>
        <begin position="872"/>
        <end position="885"/>
    </location>
</feature>
<keyword evidence="3" id="KW-0418">Kinase</keyword>
<feature type="region of interest" description="Disordered" evidence="1">
    <location>
        <begin position="714"/>
        <end position="745"/>
    </location>
</feature>
<dbReference type="EMBL" id="KZ613866">
    <property type="protein sequence ID" value="PMD53867.1"/>
    <property type="molecule type" value="Genomic_DNA"/>
</dbReference>
<protein>
    <submittedName>
        <fullName evidence="3">Kinase-like protein</fullName>
    </submittedName>
</protein>
<feature type="compositionally biased region" description="Polar residues" evidence="1">
    <location>
        <begin position="827"/>
        <end position="839"/>
    </location>
</feature>
<dbReference type="RefSeq" id="XP_024730771.1">
    <property type="nucleotide sequence ID" value="XM_024877260.1"/>
</dbReference>
<keyword evidence="3" id="KW-0808">Transferase</keyword>
<dbReference type="GO" id="GO:0005524">
    <property type="term" value="F:ATP binding"/>
    <property type="evidence" value="ECO:0007669"/>
    <property type="project" value="InterPro"/>
</dbReference>
<name>A0A2J6SSY0_9HELO</name>
<dbReference type="Pfam" id="PF00069">
    <property type="entry name" value="Pkinase"/>
    <property type="match status" value="1"/>
</dbReference>
<dbReference type="Proteomes" id="UP000235371">
    <property type="component" value="Unassembled WGS sequence"/>
</dbReference>
<dbReference type="SUPFAM" id="SSF56112">
    <property type="entry name" value="Protein kinase-like (PK-like)"/>
    <property type="match status" value="1"/>
</dbReference>
<feature type="region of interest" description="Disordered" evidence="1">
    <location>
        <begin position="868"/>
        <end position="891"/>
    </location>
</feature>
<dbReference type="GO" id="GO:0004674">
    <property type="term" value="F:protein serine/threonine kinase activity"/>
    <property type="evidence" value="ECO:0007669"/>
    <property type="project" value="TreeGrafter"/>
</dbReference>
<feature type="compositionally biased region" description="Basic and acidic residues" evidence="1">
    <location>
        <begin position="1"/>
        <end position="11"/>
    </location>
</feature>
<dbReference type="PROSITE" id="PS50011">
    <property type="entry name" value="PROTEIN_KINASE_DOM"/>
    <property type="match status" value="1"/>
</dbReference>
<evidence type="ECO:0000256" key="1">
    <source>
        <dbReference type="SAM" id="MobiDB-lite"/>
    </source>
</evidence>
<dbReference type="PANTHER" id="PTHR24359:SF37">
    <property type="entry name" value="PROTEIN KINASE DOMAIN-CONTAINING PROTEIN"/>
    <property type="match status" value="1"/>
</dbReference>
<reference evidence="3 4" key="1">
    <citation type="submission" date="2016-04" db="EMBL/GenBank/DDBJ databases">
        <title>A degradative enzymes factory behind the ericoid mycorrhizal symbiosis.</title>
        <authorList>
            <consortium name="DOE Joint Genome Institute"/>
            <person name="Martino E."/>
            <person name="Morin E."/>
            <person name="Grelet G."/>
            <person name="Kuo A."/>
            <person name="Kohler A."/>
            <person name="Daghino S."/>
            <person name="Barry K."/>
            <person name="Choi C."/>
            <person name="Cichocki N."/>
            <person name="Clum A."/>
            <person name="Copeland A."/>
            <person name="Hainaut M."/>
            <person name="Haridas S."/>
            <person name="Labutti K."/>
            <person name="Lindquist E."/>
            <person name="Lipzen A."/>
            <person name="Khouja H.-R."/>
            <person name="Murat C."/>
            <person name="Ohm R."/>
            <person name="Olson A."/>
            <person name="Spatafora J."/>
            <person name="Veneault-Fourrey C."/>
            <person name="Henrissat B."/>
            <person name="Grigoriev I."/>
            <person name="Martin F."/>
            <person name="Perotto S."/>
        </authorList>
    </citation>
    <scope>NUCLEOTIDE SEQUENCE [LARGE SCALE GENOMIC DNA]</scope>
    <source>
        <strain evidence="3 4">E</strain>
    </source>
</reference>
<dbReference type="STRING" id="1095630.A0A2J6SSY0"/>
<dbReference type="AlphaFoldDB" id="A0A2J6SSY0"/>
<dbReference type="SMART" id="SM00220">
    <property type="entry name" value="S_TKc"/>
    <property type="match status" value="1"/>
</dbReference>
<sequence>MAPEPGQKKDFTAQPNNQSDLREALEDWSEIETQPRPSKVSGPTSWGPDQGSFLLVTDHLETPKPPSLASHGSIVNDYGDTKHLEEHRKLAQQDEIVAHSGAAFQNALDRPKPGESEITIDDDTTSPETTPSQVHFDQSTEEQDLGLAIRASFEVSAEKERKEFLPLDALNNIVTSNRVRRELEKLGIIPPTKLDQLTDKIWKVSSPSSSTKTTRRKILAILALIKKVEKIVDFIEEDLYDSDLPFILSNGTIPGSRQLDRKGKNRKPEAIQLFNKWEVHELESFEHNQWHLLAPYFHLSTKEDPKVLHYNLERRIILPFAEDNEVKHEGGGFGDVWKVTMHPAHHNYCHDSATHDKNPPFAVKRLRHDNYDAFNAEVSNLKRFAAKDHLHLIKLLVTFHWHDQYYLLFPWADGNLLDFWKMYPSPTEPNRDYQLALWLSKQCLGIAEGLKMIHTADKPALADPTHDSTYQLHGRHGDLKPENILWFRSYLRESKEADQSCLMGLLKISDFGLTSFHRTMSRSHIDAGGVPVSPTYRAPEYDVAKMVSQSYDIWSFGCVVLQFVTWYLLGWEEVDRFSQNRTKEDNSEVKEDVFFNFVIIKDGSGRAQTGAIAKQSVADEFRSLCNHEKCSEFLADLLEFVEKRMLRMGPKKRAGCDEIVHKFADLHRMCSEDLDYCTKRLHVPPHRAATDLSVLKASALDFSPEMDKRIKRAGLPEHTGPLEHDYHTPDAEEDGNGRNSNSNEIVGPINEVKATTGGKQLNSVASISSDTESQNSRPQSSNKKVHFSQNLQPPSQGTSKPEPSTDASESEQENQTNFNPNLRDGKSSTSAVPESSNVESTERFESRITPIETTDLGIDITEPAKQVNGVARHGEQKDISEETRQKNALQTSGAIEMREKHTSRWRRFSCCCSFEDG</sequence>
<dbReference type="CDD" id="cd00180">
    <property type="entry name" value="PKc"/>
    <property type="match status" value="1"/>
</dbReference>
<accession>A0A2J6SSY0</accession>
<dbReference type="Gene3D" id="1.10.510.10">
    <property type="entry name" value="Transferase(Phosphotransferase) domain 1"/>
    <property type="match status" value="1"/>
</dbReference>
<feature type="compositionally biased region" description="Basic and acidic residues" evidence="1">
    <location>
        <begin position="720"/>
        <end position="730"/>
    </location>
</feature>
<gene>
    <name evidence="3" type="ORF">K444DRAFT_570339</name>
</gene>